<keyword evidence="3" id="KW-1185">Reference proteome</keyword>
<evidence type="ECO:0000313" key="2">
    <source>
        <dbReference type="EMBL" id="GHH05122.1"/>
    </source>
</evidence>
<name>A0A8J3MFS0_9RHOB</name>
<proteinExistence type="predicted"/>
<dbReference type="EMBL" id="BNAP01000049">
    <property type="protein sequence ID" value="GHH05122.1"/>
    <property type="molecule type" value="Genomic_DNA"/>
</dbReference>
<accession>A0A8J3MFS0</accession>
<dbReference type="Proteomes" id="UP000611500">
    <property type="component" value="Unassembled WGS sequence"/>
</dbReference>
<comment type="caution">
    <text evidence="2">The sequence shown here is derived from an EMBL/GenBank/DDBJ whole genome shotgun (WGS) entry which is preliminary data.</text>
</comment>
<reference evidence="2" key="2">
    <citation type="submission" date="2020-09" db="EMBL/GenBank/DDBJ databases">
        <authorList>
            <person name="Sun Q."/>
            <person name="Zhou Y."/>
        </authorList>
    </citation>
    <scope>NUCLEOTIDE SEQUENCE</scope>
    <source>
        <strain evidence="2">CGMCC 1.7081</strain>
    </source>
</reference>
<sequence length="99" mass="11664">MAGYDLTHAAEEDLRGIWAYTYETWGADQADRYLDQIETCFDTVASGRAQAHQFEQLPSDVRIYRCEHHFIVWLAGPRPIIIAVLHERMEFMRHLKDRL</sequence>
<evidence type="ECO:0000313" key="3">
    <source>
        <dbReference type="Proteomes" id="UP000611500"/>
    </source>
</evidence>
<evidence type="ECO:0008006" key="4">
    <source>
        <dbReference type="Google" id="ProtNLM"/>
    </source>
</evidence>
<keyword evidence="1" id="KW-1277">Toxin-antitoxin system</keyword>
<dbReference type="InterPro" id="IPR007712">
    <property type="entry name" value="RelE/ParE_toxin"/>
</dbReference>
<organism evidence="2 3">
    <name type="scientific">Pseudodonghicola xiamenensis</name>
    <dbReference type="NCBI Taxonomy" id="337702"/>
    <lineage>
        <taxon>Bacteria</taxon>
        <taxon>Pseudomonadati</taxon>
        <taxon>Pseudomonadota</taxon>
        <taxon>Alphaproteobacteria</taxon>
        <taxon>Rhodobacterales</taxon>
        <taxon>Paracoccaceae</taxon>
        <taxon>Pseudodonghicola</taxon>
    </lineage>
</organism>
<gene>
    <name evidence="2" type="ORF">GCM10010961_43890</name>
</gene>
<dbReference type="Pfam" id="PF05016">
    <property type="entry name" value="ParE_toxin"/>
    <property type="match status" value="1"/>
</dbReference>
<dbReference type="AlphaFoldDB" id="A0A8J3MFS0"/>
<evidence type="ECO:0000256" key="1">
    <source>
        <dbReference type="ARBA" id="ARBA00022649"/>
    </source>
</evidence>
<dbReference type="InterPro" id="IPR035093">
    <property type="entry name" value="RelE/ParE_toxin_dom_sf"/>
</dbReference>
<dbReference type="Gene3D" id="3.30.2310.20">
    <property type="entry name" value="RelE-like"/>
    <property type="match status" value="1"/>
</dbReference>
<protein>
    <recommendedName>
        <fullName evidence="4">Toxin</fullName>
    </recommendedName>
</protein>
<dbReference type="RefSeq" id="WP_028095595.1">
    <property type="nucleotide sequence ID" value="NZ_BNAP01000049.1"/>
</dbReference>
<reference evidence="2" key="1">
    <citation type="journal article" date="2014" name="Int. J. Syst. Evol. Microbiol.">
        <title>Complete genome sequence of Corynebacterium casei LMG S-19264T (=DSM 44701T), isolated from a smear-ripened cheese.</title>
        <authorList>
            <consortium name="US DOE Joint Genome Institute (JGI-PGF)"/>
            <person name="Walter F."/>
            <person name="Albersmeier A."/>
            <person name="Kalinowski J."/>
            <person name="Ruckert C."/>
        </authorList>
    </citation>
    <scope>NUCLEOTIDE SEQUENCE</scope>
    <source>
        <strain evidence="2">CGMCC 1.7081</strain>
    </source>
</reference>